<dbReference type="OrthoDB" id="5818554at2759"/>
<keyword evidence="2" id="KW-1185">Reference proteome</keyword>
<proteinExistence type="predicted"/>
<reference evidence="3" key="2">
    <citation type="submission" date="2019-09" db="UniProtKB">
        <authorList>
            <consortium name="WormBaseParasite"/>
        </authorList>
    </citation>
    <scope>IDENTIFICATION</scope>
</reference>
<organism evidence="2 3">
    <name type="scientific">Heligmosomoides polygyrus</name>
    <name type="common">Parasitic roundworm</name>
    <dbReference type="NCBI Taxonomy" id="6339"/>
    <lineage>
        <taxon>Eukaryota</taxon>
        <taxon>Metazoa</taxon>
        <taxon>Ecdysozoa</taxon>
        <taxon>Nematoda</taxon>
        <taxon>Chromadorea</taxon>
        <taxon>Rhabditida</taxon>
        <taxon>Rhabditina</taxon>
        <taxon>Rhabditomorpha</taxon>
        <taxon>Strongyloidea</taxon>
        <taxon>Heligmosomidae</taxon>
        <taxon>Heligmosomoides</taxon>
    </lineage>
</organism>
<protein>
    <submittedName>
        <fullName evidence="3">Ovule protein</fullName>
    </submittedName>
</protein>
<evidence type="ECO:0000313" key="1">
    <source>
        <dbReference type="EMBL" id="VDP51304.1"/>
    </source>
</evidence>
<name>A0A183GRW9_HELPZ</name>
<evidence type="ECO:0000313" key="2">
    <source>
        <dbReference type="Proteomes" id="UP000050761"/>
    </source>
</evidence>
<dbReference type="EMBL" id="UZAH01037913">
    <property type="protein sequence ID" value="VDP51304.1"/>
    <property type="molecule type" value="Genomic_DNA"/>
</dbReference>
<accession>A0A3P8F1H4</accession>
<evidence type="ECO:0000313" key="3">
    <source>
        <dbReference type="WBParaSite" id="HPBE_0002543901-mRNA-1"/>
    </source>
</evidence>
<dbReference type="AlphaFoldDB" id="A0A183GRW9"/>
<gene>
    <name evidence="1" type="ORF">HPBE_LOCUS25438</name>
</gene>
<sequence length="121" mass="13747">MENTNVAYIMKYLLCLGKRYHSICDAKEHQSPLDDLLGNPQSLLYVKKHSRSIGSKRQLSGVGNTGPQLWAARVLLINEIPPISQTSQIDLVFPWYYAKFAFHSCLSGFQLAVVHNNRQRT</sequence>
<dbReference type="Proteomes" id="UP000050761">
    <property type="component" value="Unassembled WGS sequence"/>
</dbReference>
<reference evidence="1 2" key="1">
    <citation type="submission" date="2018-11" db="EMBL/GenBank/DDBJ databases">
        <authorList>
            <consortium name="Pathogen Informatics"/>
        </authorList>
    </citation>
    <scope>NUCLEOTIDE SEQUENCE [LARGE SCALE GENOMIC DNA]</scope>
</reference>
<accession>A0A183GRW9</accession>
<dbReference type="WBParaSite" id="HPBE_0002543901-mRNA-1">
    <property type="protein sequence ID" value="HPBE_0002543901-mRNA-1"/>
    <property type="gene ID" value="HPBE_0002543901"/>
</dbReference>